<accession>A0A5D0QZ97</accession>
<evidence type="ECO:0000313" key="2">
    <source>
        <dbReference type="EMBL" id="TYB74570.1"/>
    </source>
</evidence>
<gene>
    <name evidence="2" type="ORF">ES675_00045</name>
</gene>
<comment type="caution">
    <text evidence="2">The sequence shown here is derived from an EMBL/GenBank/DDBJ whole genome shotgun (WGS) entry which is preliminary data.</text>
</comment>
<dbReference type="AlphaFoldDB" id="A0A5D0QZ97"/>
<keyword evidence="3" id="KW-1185">Reference proteome</keyword>
<reference evidence="2 3" key="1">
    <citation type="submission" date="2019-08" db="EMBL/GenBank/DDBJ databases">
        <title>Genomes of Antarctic Bizionia species.</title>
        <authorList>
            <person name="Bowman J.P."/>
        </authorList>
    </citation>
    <scope>NUCLEOTIDE SEQUENCE [LARGE SCALE GENOMIC DNA]</scope>
    <source>
        <strain evidence="2 3">APA-1</strain>
    </source>
</reference>
<organism evidence="2 3">
    <name type="scientific">Bizionia algoritergicola</name>
    <dbReference type="NCBI Taxonomy" id="291187"/>
    <lineage>
        <taxon>Bacteria</taxon>
        <taxon>Pseudomonadati</taxon>
        <taxon>Bacteroidota</taxon>
        <taxon>Flavobacteriia</taxon>
        <taxon>Flavobacteriales</taxon>
        <taxon>Flavobacteriaceae</taxon>
        <taxon>Bizionia</taxon>
    </lineage>
</organism>
<keyword evidence="1" id="KW-0732">Signal</keyword>
<dbReference type="EMBL" id="VSKL01000001">
    <property type="protein sequence ID" value="TYB74570.1"/>
    <property type="molecule type" value="Genomic_DNA"/>
</dbReference>
<evidence type="ECO:0000313" key="3">
    <source>
        <dbReference type="Proteomes" id="UP000324358"/>
    </source>
</evidence>
<sequence>MKKLLFVLLLLFAFSINAQDISRFRSMSYDEALGFSQTIANEIRQDWRLYKEDSEGKLIEFWYIPKDADEAILKKVKELGVTTSGIDFFIVNYEVFQEGEDLDMEIEGVKRYRFYDMTLKFLDAFPIWEKYFLNGATIENTRNNKDLDRKLETDEYIWMYKFRPAKSPYWSIHKIY</sequence>
<feature type="chain" id="PRO_5023034763" evidence="1">
    <location>
        <begin position="19"/>
        <end position="176"/>
    </location>
</feature>
<dbReference type="RefSeq" id="WP_066256972.1">
    <property type="nucleotide sequence ID" value="NZ_VSKL01000001.1"/>
</dbReference>
<dbReference type="OrthoDB" id="1346471at2"/>
<name>A0A5D0QZ97_9FLAO</name>
<protein>
    <submittedName>
        <fullName evidence="2">Uncharacterized protein</fullName>
    </submittedName>
</protein>
<evidence type="ECO:0000256" key="1">
    <source>
        <dbReference type="SAM" id="SignalP"/>
    </source>
</evidence>
<feature type="signal peptide" evidence="1">
    <location>
        <begin position="1"/>
        <end position="18"/>
    </location>
</feature>
<dbReference type="Proteomes" id="UP000324358">
    <property type="component" value="Unassembled WGS sequence"/>
</dbReference>
<proteinExistence type="predicted"/>